<accession>A0A5C5BCH1</accession>
<evidence type="ECO:0000256" key="1">
    <source>
        <dbReference type="SAM" id="Phobius"/>
    </source>
</evidence>
<keyword evidence="1" id="KW-0812">Transmembrane</keyword>
<evidence type="ECO:0000313" key="3">
    <source>
        <dbReference type="Proteomes" id="UP000313849"/>
    </source>
</evidence>
<dbReference type="Proteomes" id="UP000313849">
    <property type="component" value="Unassembled WGS sequence"/>
</dbReference>
<comment type="caution">
    <text evidence="2">The sequence shown here is derived from an EMBL/GenBank/DDBJ whole genome shotgun (WGS) entry which is preliminary data.</text>
</comment>
<keyword evidence="1" id="KW-0472">Membrane</keyword>
<feature type="transmembrane region" description="Helical" evidence="1">
    <location>
        <begin position="91"/>
        <end position="114"/>
    </location>
</feature>
<feature type="transmembrane region" description="Helical" evidence="1">
    <location>
        <begin position="59"/>
        <end position="79"/>
    </location>
</feature>
<dbReference type="EMBL" id="VENP01000036">
    <property type="protein sequence ID" value="TNU73675.1"/>
    <property type="molecule type" value="Genomic_DNA"/>
</dbReference>
<sequence length="116" mass="12160">MSGQPLDRRSSAVAALPAGNVARALVHRTSPLVRLTRSTAPIMLSLVAVFTTISQNGSYGTAPFWLAVVLTVSAFGGWWETGLRRPHADRVEAAITCAALLTCVFAVVLALLGLSA</sequence>
<keyword evidence="1" id="KW-1133">Transmembrane helix</keyword>
<name>A0A5C5BCH1_9MICO</name>
<dbReference type="RefSeq" id="WP_139987154.1">
    <property type="nucleotide sequence ID" value="NZ_VENP01000036.1"/>
</dbReference>
<protein>
    <submittedName>
        <fullName evidence="2">Uncharacterized protein</fullName>
    </submittedName>
</protein>
<proteinExistence type="predicted"/>
<dbReference type="AlphaFoldDB" id="A0A5C5BCH1"/>
<evidence type="ECO:0000313" key="2">
    <source>
        <dbReference type="EMBL" id="TNU73675.1"/>
    </source>
</evidence>
<gene>
    <name evidence="2" type="ORF">FH969_10100</name>
</gene>
<reference evidence="2 3" key="1">
    <citation type="submission" date="2019-06" db="EMBL/GenBank/DDBJ databases">
        <title>Draft genome sequence of Miniimonas arenae KCTC 19750T isolated from sea sand.</title>
        <authorList>
            <person name="Park S.-J."/>
        </authorList>
    </citation>
    <scope>NUCLEOTIDE SEQUENCE [LARGE SCALE GENOMIC DNA]</scope>
    <source>
        <strain evidence="2 3">KCTC 19750</strain>
    </source>
</reference>
<organism evidence="2 3">
    <name type="scientific">Miniimonas arenae</name>
    <dbReference type="NCBI Taxonomy" id="676201"/>
    <lineage>
        <taxon>Bacteria</taxon>
        <taxon>Bacillati</taxon>
        <taxon>Actinomycetota</taxon>
        <taxon>Actinomycetes</taxon>
        <taxon>Micrococcales</taxon>
        <taxon>Beutenbergiaceae</taxon>
        <taxon>Miniimonas</taxon>
    </lineage>
</organism>
<keyword evidence="3" id="KW-1185">Reference proteome</keyword>